<dbReference type="Gene3D" id="3.40.50.11610">
    <property type="entry name" value="Multifunctional 2-oxoglutarate metabolism enzyme, C-terminal domain"/>
    <property type="match status" value="1"/>
</dbReference>
<accession>A0AAD9KGE6</accession>
<proteinExistence type="inferred from homology"/>
<dbReference type="InterPro" id="IPR005475">
    <property type="entry name" value="Transketolase-like_Pyr-bd"/>
</dbReference>
<keyword evidence="3" id="KW-0809">Transit peptide</keyword>
<dbReference type="Gene3D" id="1.10.287.1150">
    <property type="entry name" value="TPP helical domain"/>
    <property type="match status" value="1"/>
</dbReference>
<keyword evidence="4" id="KW-0560">Oxidoreductase</keyword>
<dbReference type="Pfam" id="PF02779">
    <property type="entry name" value="Transket_pyr"/>
    <property type="match status" value="1"/>
</dbReference>
<evidence type="ECO:0000313" key="7">
    <source>
        <dbReference type="EMBL" id="KAK2170736.1"/>
    </source>
</evidence>
<evidence type="ECO:0000313" key="8">
    <source>
        <dbReference type="Proteomes" id="UP001208570"/>
    </source>
</evidence>
<dbReference type="Pfam" id="PF00676">
    <property type="entry name" value="E1_dh"/>
    <property type="match status" value="1"/>
</dbReference>
<dbReference type="PIRSF" id="PIRSF000157">
    <property type="entry name" value="Oxoglu_dh_E1"/>
    <property type="match status" value="1"/>
</dbReference>
<comment type="similarity">
    <text evidence="2">Belongs to the alpha-ketoglutarate dehydrogenase family.</text>
</comment>
<protein>
    <recommendedName>
        <fullName evidence="6">Transketolase-like pyrimidine-binding domain-containing protein</fullName>
    </recommendedName>
</protein>
<evidence type="ECO:0000256" key="4">
    <source>
        <dbReference type="ARBA" id="ARBA00023002"/>
    </source>
</evidence>
<dbReference type="InterPro" id="IPR031717">
    <property type="entry name" value="ODO-1/KGD_C"/>
</dbReference>
<evidence type="ECO:0000256" key="3">
    <source>
        <dbReference type="ARBA" id="ARBA00022946"/>
    </source>
</evidence>
<evidence type="ECO:0000259" key="6">
    <source>
        <dbReference type="SMART" id="SM00861"/>
    </source>
</evidence>
<comment type="caution">
    <text evidence="7">The sequence shown here is derived from an EMBL/GenBank/DDBJ whole genome shotgun (WGS) entry which is preliminary data.</text>
</comment>
<dbReference type="PANTHER" id="PTHR23152">
    <property type="entry name" value="2-OXOGLUTARATE DEHYDROGENASE"/>
    <property type="match status" value="1"/>
</dbReference>
<gene>
    <name evidence="7" type="ORF">LSH36_1g25009</name>
</gene>
<comment type="cofactor">
    <cofactor evidence="1">
        <name>thiamine diphosphate</name>
        <dbReference type="ChEBI" id="CHEBI:58937"/>
    </cofactor>
</comment>
<dbReference type="InterPro" id="IPR011603">
    <property type="entry name" value="2oxoglutarate_DH_E1"/>
</dbReference>
<dbReference type="InterPro" id="IPR029061">
    <property type="entry name" value="THDP-binding"/>
</dbReference>
<evidence type="ECO:0000256" key="2">
    <source>
        <dbReference type="ARBA" id="ARBA00006936"/>
    </source>
</evidence>
<dbReference type="InterPro" id="IPR001017">
    <property type="entry name" value="DH_E1"/>
</dbReference>
<organism evidence="7 8">
    <name type="scientific">Paralvinella palmiformis</name>
    <dbReference type="NCBI Taxonomy" id="53620"/>
    <lineage>
        <taxon>Eukaryota</taxon>
        <taxon>Metazoa</taxon>
        <taxon>Spiralia</taxon>
        <taxon>Lophotrochozoa</taxon>
        <taxon>Annelida</taxon>
        <taxon>Polychaeta</taxon>
        <taxon>Sedentaria</taxon>
        <taxon>Canalipalpata</taxon>
        <taxon>Terebellida</taxon>
        <taxon>Terebelliformia</taxon>
        <taxon>Alvinellidae</taxon>
        <taxon>Paralvinella</taxon>
    </lineage>
</organism>
<dbReference type="SMART" id="SM00861">
    <property type="entry name" value="Transket_pyr"/>
    <property type="match status" value="1"/>
</dbReference>
<evidence type="ECO:0000256" key="5">
    <source>
        <dbReference type="ARBA" id="ARBA00023052"/>
    </source>
</evidence>
<reference evidence="7" key="1">
    <citation type="journal article" date="2023" name="Mol. Biol. Evol.">
        <title>Third-Generation Sequencing Reveals the Adaptive Role of the Epigenome in Three Deep-Sea Polychaetes.</title>
        <authorList>
            <person name="Perez M."/>
            <person name="Aroh O."/>
            <person name="Sun Y."/>
            <person name="Lan Y."/>
            <person name="Juniper S.K."/>
            <person name="Young C.R."/>
            <person name="Angers B."/>
            <person name="Qian P.Y."/>
        </authorList>
    </citation>
    <scope>NUCLEOTIDE SEQUENCE</scope>
    <source>
        <strain evidence="7">P08H-3</strain>
    </source>
</reference>
<keyword evidence="8" id="KW-1185">Reference proteome</keyword>
<dbReference type="InterPro" id="IPR042179">
    <property type="entry name" value="KGD_C_sf"/>
</dbReference>
<dbReference type="Proteomes" id="UP001208570">
    <property type="component" value="Unassembled WGS sequence"/>
</dbReference>
<dbReference type="Gene3D" id="3.40.50.12470">
    <property type="match status" value="1"/>
</dbReference>
<evidence type="ECO:0000256" key="1">
    <source>
        <dbReference type="ARBA" id="ARBA00001964"/>
    </source>
</evidence>
<feature type="domain" description="Transketolase-like pyrimidine-binding" evidence="6">
    <location>
        <begin position="547"/>
        <end position="751"/>
    </location>
</feature>
<dbReference type="AlphaFoldDB" id="A0AAD9KGE6"/>
<dbReference type="Pfam" id="PF16870">
    <property type="entry name" value="OxoGdeHyase_C"/>
    <property type="match status" value="1"/>
</dbReference>
<dbReference type="GO" id="GO:0030976">
    <property type="term" value="F:thiamine pyrophosphate binding"/>
    <property type="evidence" value="ECO:0007669"/>
    <property type="project" value="InterPro"/>
</dbReference>
<dbReference type="GO" id="GO:0016624">
    <property type="term" value="F:oxidoreductase activity, acting on the aldehyde or oxo group of donors, disulfide as acceptor"/>
    <property type="evidence" value="ECO:0007669"/>
    <property type="project" value="InterPro"/>
</dbReference>
<dbReference type="EMBL" id="JAODUP010000001">
    <property type="protein sequence ID" value="KAK2170736.1"/>
    <property type="molecule type" value="Genomic_DNA"/>
</dbReference>
<dbReference type="Gene3D" id="3.40.50.970">
    <property type="match status" value="2"/>
</dbReference>
<sequence length="897" mass="100664">MGLLVLAQKPLFWRLCNRGWPSIIALNYHSKHGVYGCKPTKERLIYKVPQNILANRIREGQLYQLVTAYRQHGHRKAQLDPLGLQQPAEISELEPNMYGLSVTSGEDHSLDGILGCGQSSANTQDVINELERLYCGPLSVEFQHISDLEEREWFAGYFEEIHQKTMPNESRINLAKLMLKAQAFDNFLASKFTTVKRYGGEGAESAHGFYDELFRQSAYNSDISDVLVCIAHRGRLNLLTCLMKFPPVVMFRKMKGMREFPENIKNSGDVLSHLTSSIDVDYNGHSVHLTMLPNPSHLEAINPVAVGKTRARQHSLKKGDYAPEGIEGHTGDGALCFMIHGDGAFSGQVMLWEREGSSHHCSDIGKMIECPIIHVNGDFPEEVVKACQLAMAYRDKFRKDVIVDYVCYRRWGHNELDEPAFTQPKMYNVIRSRQSIPDMYADQLVNGGVCTREDLSEAVMKWNKELLDDLGKIDSYTPEAIHLKKQWSGLIQPSSQVTYWDTGVTLDLLKFVGAKSVTVPPDMNVHPTLTKTQISRRLQMVEQGVDLDWATAEALALGSLLYQGFNVRINGQDVGRGTFSHRHCMIVDQETEDMYIPLNHITDDDKQGHLEACNSVLSEEATLGFEYGVSIENPKILAIWEAQFGDFFNGAQIMIDTFITGGEAKWLQQSGLVLLLPHGIDGAGPEHSSAKIERFLQQTDSSETGVDGDDVNIHIVNPTTPAQYFHLLRRQMIRNFRKPLIVIAPKGMLRHPSCVSSLHEMAPGTTFIPVLEDPEVDPKSASKVVFVSGKHYYTLQKERESRGVKDMAIIRLECLCPFPAAAIQEQLSKYINAKDFIWAQEEHRNHGAWSFVAPRFSNILGMKLNYVGRGISPIPATGIGEVHKKEAKEIVDAVFVG</sequence>
<dbReference type="SUPFAM" id="SSF52518">
    <property type="entry name" value="Thiamin diphosphate-binding fold (THDP-binding)"/>
    <property type="match status" value="2"/>
</dbReference>
<keyword evidence="5" id="KW-0786">Thiamine pyrophosphate</keyword>
<dbReference type="PANTHER" id="PTHR23152:SF4">
    <property type="entry name" value="2-OXOADIPATE DEHYDROGENASE COMPLEX COMPONENT E1"/>
    <property type="match status" value="1"/>
</dbReference>
<name>A0AAD9KGE6_9ANNE</name>